<gene>
    <name evidence="2" type="ORF">B0A52_06589</name>
</gene>
<feature type="compositionally biased region" description="Polar residues" evidence="1">
    <location>
        <begin position="219"/>
        <end position="242"/>
    </location>
</feature>
<feature type="compositionally biased region" description="Basic residues" evidence="1">
    <location>
        <begin position="276"/>
        <end position="286"/>
    </location>
</feature>
<feature type="compositionally biased region" description="Polar residues" evidence="1">
    <location>
        <begin position="126"/>
        <end position="138"/>
    </location>
</feature>
<name>A0A438N1C4_EXOME</name>
<dbReference type="OrthoDB" id="5376710at2759"/>
<comment type="caution">
    <text evidence="2">The sequence shown here is derived from an EMBL/GenBank/DDBJ whole genome shotgun (WGS) entry which is preliminary data.</text>
</comment>
<accession>A0A438N1C4</accession>
<feature type="region of interest" description="Disordered" evidence="1">
    <location>
        <begin position="270"/>
        <end position="316"/>
    </location>
</feature>
<protein>
    <submittedName>
        <fullName evidence="2">Uncharacterized protein</fullName>
    </submittedName>
</protein>
<reference evidence="2 3" key="1">
    <citation type="submission" date="2017-03" db="EMBL/GenBank/DDBJ databases">
        <title>Genomes of endolithic fungi from Antarctica.</title>
        <authorList>
            <person name="Coleine C."/>
            <person name="Masonjones S."/>
            <person name="Stajich J.E."/>
        </authorList>
    </citation>
    <scope>NUCLEOTIDE SEQUENCE [LARGE SCALE GENOMIC DNA]</scope>
    <source>
        <strain evidence="2 3">CCFEE 6314</strain>
    </source>
</reference>
<evidence type="ECO:0000256" key="1">
    <source>
        <dbReference type="SAM" id="MobiDB-lite"/>
    </source>
</evidence>
<feature type="region of interest" description="Disordered" evidence="1">
    <location>
        <begin position="844"/>
        <end position="897"/>
    </location>
</feature>
<organism evidence="2 3">
    <name type="scientific">Exophiala mesophila</name>
    <name type="common">Black yeast-like fungus</name>
    <dbReference type="NCBI Taxonomy" id="212818"/>
    <lineage>
        <taxon>Eukaryota</taxon>
        <taxon>Fungi</taxon>
        <taxon>Dikarya</taxon>
        <taxon>Ascomycota</taxon>
        <taxon>Pezizomycotina</taxon>
        <taxon>Eurotiomycetes</taxon>
        <taxon>Chaetothyriomycetidae</taxon>
        <taxon>Chaetothyriales</taxon>
        <taxon>Herpotrichiellaceae</taxon>
        <taxon>Exophiala</taxon>
    </lineage>
</organism>
<dbReference type="EMBL" id="NAJM01000029">
    <property type="protein sequence ID" value="RVX69525.1"/>
    <property type="molecule type" value="Genomic_DNA"/>
</dbReference>
<feature type="compositionally biased region" description="Low complexity" evidence="1">
    <location>
        <begin position="859"/>
        <end position="873"/>
    </location>
</feature>
<feature type="region of interest" description="Disordered" evidence="1">
    <location>
        <begin position="80"/>
        <end position="138"/>
    </location>
</feature>
<evidence type="ECO:0000313" key="3">
    <source>
        <dbReference type="Proteomes" id="UP000288859"/>
    </source>
</evidence>
<sequence>MTSILRLGSKDRSSFLFRRHNTDDSNADNPSLALPDISHIDPESFSDLFHHFQNYTAAEDAQSPTSRVSTLVSDPLASKELTAAPGSHGPRQQRLRLDITRNDSTGSSQYSQVSRGDSDFSPLVTRKSSSSSYIQEPVSAISQTGGDLFLTAKPRKPQVPQVAKGQSHVNFPGRKSSQPSRSAAHLPLNLDKPLPPGPGDRYAPSLSVPNLLSPKELADSSSRQPKSKAPASTTMAATGNTSHPERTVLSRRASSGQVLSELPAWTPKAVREARRTNVHSKLHERKRSASEAAVQRVPHDLDPRRRSGAQSVVLSPNSLPSHRAMRVRLPKKHDHINASTAENVIFHIMKNLDSVQDLRSASLVSKGFQRTFQRNQSRLVEHVLFRHSRAAWEFRHSLQYTQPSQEFRMKDYGHHYSTLTALKSLFLEHCASFAKDRTILGLEGRDSTRQKDLDNAIWRIWSFCNFFGPSTGQTGSIQLQIDWLNGSRAAGNKQISASFGGGNGVGLKAQELEDLSEMWQCLQTLVAGFHGRVAEARDVGVFDNWQLIHNTSEEEHLVEWTSYLLCLGPQTVLSVASGSFDQARLLGLTRAWPLLPPGQSRAKFVLDAISQVYQDRVLEEAKAKAARFSMVCMPVHRPTKSLDGHDYSLAHEPDYGVNKVQSLRINTSQPRRRPMSTAVTLSPPIEIRPDCDPLSATNRNSSMFPTSPTADPSVFYGLGTTSTVSAKLGATLFPVQYAAPGPKVPFQRTERAAALRSDIVDPVDKAMDLLVRELGFEETRARKALAMCDSGSGIDLQKAVELLAIGAKDVSRSAAPAVELPTPQDLLSPNRAKKESKVYCDGHCRSGSDTTMHRRHRSTGSSSLASASPMAGSTMESLPAPTQTGSATSGPGVSRTKTVSLRAWRALTKGDSLPRRKNSVLYIEEYQAKVERKRSMRIANDMQTQKVKDGLGKNLLGLGLGIGSSPAAKTVEDQLDNARSKERLKKEKPGTFFRPRNPHPPPAKSSWAH</sequence>
<dbReference type="VEuPathDB" id="FungiDB:PV10_05518"/>
<feature type="region of interest" description="Disordered" evidence="1">
    <location>
        <begin position="971"/>
        <end position="1009"/>
    </location>
</feature>
<feature type="compositionally biased region" description="Polar residues" evidence="1">
    <location>
        <begin position="102"/>
        <end position="115"/>
    </location>
</feature>
<evidence type="ECO:0000313" key="2">
    <source>
        <dbReference type="EMBL" id="RVX69525.1"/>
    </source>
</evidence>
<proteinExistence type="predicted"/>
<dbReference type="AlphaFoldDB" id="A0A438N1C4"/>
<feature type="region of interest" description="Disordered" evidence="1">
    <location>
        <begin position="156"/>
        <end position="246"/>
    </location>
</feature>
<dbReference type="Proteomes" id="UP000288859">
    <property type="component" value="Unassembled WGS sequence"/>
</dbReference>
<feature type="compositionally biased region" description="Polar residues" evidence="1">
    <location>
        <begin position="874"/>
        <end position="897"/>
    </location>
</feature>
<feature type="compositionally biased region" description="Basic and acidic residues" evidence="1">
    <location>
        <begin position="971"/>
        <end position="989"/>
    </location>
</feature>